<protein>
    <submittedName>
        <fullName evidence="5">3-oxoacyl-[acyl-carrier-protein] synthase 3</fullName>
    </submittedName>
</protein>
<evidence type="ECO:0000256" key="2">
    <source>
        <dbReference type="ARBA" id="ARBA00023315"/>
    </source>
</evidence>
<dbReference type="SUPFAM" id="SSF53901">
    <property type="entry name" value="Thiolase-like"/>
    <property type="match status" value="1"/>
</dbReference>
<dbReference type="Pfam" id="PF08545">
    <property type="entry name" value="ACP_syn_III"/>
    <property type="match status" value="1"/>
</dbReference>
<dbReference type="PANTHER" id="PTHR34069:SF2">
    <property type="entry name" value="BETA-KETOACYL-[ACYL-CARRIER-PROTEIN] SYNTHASE III"/>
    <property type="match status" value="1"/>
</dbReference>
<name>A0A5S9IIH6_UABAM</name>
<dbReference type="KEGG" id="uam:UABAM_00627"/>
<evidence type="ECO:0000313" key="6">
    <source>
        <dbReference type="Proteomes" id="UP000326354"/>
    </source>
</evidence>
<dbReference type="InterPro" id="IPR013751">
    <property type="entry name" value="ACP_syn_III_N"/>
</dbReference>
<dbReference type="EMBL" id="AP019860">
    <property type="protein sequence ID" value="BBM82284.1"/>
    <property type="molecule type" value="Genomic_DNA"/>
</dbReference>
<dbReference type="InterPro" id="IPR013747">
    <property type="entry name" value="ACP_syn_III_C"/>
</dbReference>
<dbReference type="GO" id="GO:0006633">
    <property type="term" value="P:fatty acid biosynthetic process"/>
    <property type="evidence" value="ECO:0007669"/>
    <property type="project" value="InterPro"/>
</dbReference>
<gene>
    <name evidence="5" type="ORF">UABAM_00627</name>
</gene>
<feature type="domain" description="Beta-ketoacyl-[acyl-carrier-protein] synthase III N-terminal" evidence="4">
    <location>
        <begin position="119"/>
        <end position="155"/>
    </location>
</feature>
<dbReference type="GO" id="GO:0044550">
    <property type="term" value="P:secondary metabolite biosynthetic process"/>
    <property type="evidence" value="ECO:0007669"/>
    <property type="project" value="TreeGrafter"/>
</dbReference>
<dbReference type="RefSeq" id="WP_151966533.1">
    <property type="nucleotide sequence ID" value="NZ_AP019860.1"/>
</dbReference>
<organism evidence="5 6">
    <name type="scientific">Uabimicrobium amorphum</name>
    <dbReference type="NCBI Taxonomy" id="2596890"/>
    <lineage>
        <taxon>Bacteria</taxon>
        <taxon>Pseudomonadati</taxon>
        <taxon>Planctomycetota</taxon>
        <taxon>Candidatus Uabimicrobiia</taxon>
        <taxon>Candidatus Uabimicrobiales</taxon>
        <taxon>Candidatus Uabimicrobiaceae</taxon>
        <taxon>Candidatus Uabimicrobium</taxon>
    </lineage>
</organism>
<reference evidence="5 6" key="1">
    <citation type="submission" date="2019-08" db="EMBL/GenBank/DDBJ databases">
        <title>Complete genome sequence of Candidatus Uab amorphum.</title>
        <authorList>
            <person name="Shiratori T."/>
            <person name="Suzuki S."/>
            <person name="Kakizawa Y."/>
            <person name="Ishida K."/>
        </authorList>
    </citation>
    <scope>NUCLEOTIDE SEQUENCE [LARGE SCALE GENOMIC DNA]</scope>
    <source>
        <strain evidence="5 6">SRT547</strain>
    </source>
</reference>
<dbReference type="OrthoDB" id="9786707at2"/>
<dbReference type="GO" id="GO:0004315">
    <property type="term" value="F:3-oxoacyl-[acyl-carrier-protein] synthase activity"/>
    <property type="evidence" value="ECO:0007669"/>
    <property type="project" value="InterPro"/>
</dbReference>
<dbReference type="Pfam" id="PF08541">
    <property type="entry name" value="ACP_syn_III_C"/>
    <property type="match status" value="1"/>
</dbReference>
<sequence>MRITSIGTSFPQQEITVKETVALIEEHSRYTFRGNLSETLNEIETKLYGSGAQKRRWLQPNEKPIDHIKNAIDEALEKGNCHKDDIELLIYVGVGKGFLEPGQSYMVAHMMDMKRVQCFDILDACMSWTRALQTAYSFFKTNTYKRILVVNGEFVNVTGDALFPGNYRLYTPEQTKWTIPNYTVGNAAVATLLEPSSQEWEWHFSSRPDLADLCTIPSVGYKLYSKECERIGKNGAYCFTSYGRELHKEGFPEVVELFKKLSVPPQEIKCVFPHASSQKAWDKFGEVVGIQDKIYHIYAEHGNLVSASVPAAMYLAKKDNTLVPGDRIVCWVGSAGMSFACYSFIYE</sequence>
<dbReference type="Gene3D" id="3.40.47.10">
    <property type="match status" value="2"/>
</dbReference>
<accession>A0A5S9IIH6</accession>
<dbReference type="PANTHER" id="PTHR34069">
    <property type="entry name" value="3-OXOACYL-[ACYL-CARRIER-PROTEIN] SYNTHASE 3"/>
    <property type="match status" value="1"/>
</dbReference>
<dbReference type="InterPro" id="IPR016039">
    <property type="entry name" value="Thiolase-like"/>
</dbReference>
<keyword evidence="1" id="KW-0808">Transferase</keyword>
<proteinExistence type="predicted"/>
<evidence type="ECO:0000259" key="4">
    <source>
        <dbReference type="Pfam" id="PF08545"/>
    </source>
</evidence>
<keyword evidence="2" id="KW-0012">Acyltransferase</keyword>
<dbReference type="Proteomes" id="UP000326354">
    <property type="component" value="Chromosome"/>
</dbReference>
<keyword evidence="6" id="KW-1185">Reference proteome</keyword>
<evidence type="ECO:0000256" key="1">
    <source>
        <dbReference type="ARBA" id="ARBA00022679"/>
    </source>
</evidence>
<evidence type="ECO:0000259" key="3">
    <source>
        <dbReference type="Pfam" id="PF08541"/>
    </source>
</evidence>
<dbReference type="AlphaFoldDB" id="A0A5S9IIH6"/>
<evidence type="ECO:0000313" key="5">
    <source>
        <dbReference type="EMBL" id="BBM82284.1"/>
    </source>
</evidence>
<feature type="domain" description="Beta-ketoacyl-[acyl-carrier-protein] synthase III C-terminal" evidence="3">
    <location>
        <begin position="260"/>
        <end position="342"/>
    </location>
</feature>